<organism evidence="1 2">
    <name type="scientific">Nocardia terpenica</name>
    <dbReference type="NCBI Taxonomy" id="455432"/>
    <lineage>
        <taxon>Bacteria</taxon>
        <taxon>Bacillati</taxon>
        <taxon>Actinomycetota</taxon>
        <taxon>Actinomycetes</taxon>
        <taxon>Mycobacteriales</taxon>
        <taxon>Nocardiaceae</taxon>
        <taxon>Nocardia</taxon>
    </lineage>
</organism>
<evidence type="ECO:0000313" key="1">
    <source>
        <dbReference type="EMBL" id="ATL68409.1"/>
    </source>
</evidence>
<dbReference type="Proteomes" id="UP000221961">
    <property type="component" value="Chromosome"/>
</dbReference>
<sequence>MGLPDRHLHRIARASRALSDVVVARPDELRAAALDFARLILPALALRRIRPRVDLLTELTRQVRCRELGVREALSTCT</sequence>
<dbReference type="RefSeq" id="WP_098695498.1">
    <property type="nucleotide sequence ID" value="NZ_CP023778.1"/>
</dbReference>
<dbReference type="GeneID" id="88359974"/>
<dbReference type="EMBL" id="CP023778">
    <property type="protein sequence ID" value="ATL68409.1"/>
    <property type="molecule type" value="Genomic_DNA"/>
</dbReference>
<reference evidence="1 2" key="1">
    <citation type="submission" date="2017-10" db="EMBL/GenBank/DDBJ databases">
        <title>Comparative genomics between pathogenic Norcardia.</title>
        <authorList>
            <person name="Zeng L."/>
        </authorList>
    </citation>
    <scope>NUCLEOTIDE SEQUENCE [LARGE SCALE GENOMIC DNA]</scope>
    <source>
        <strain evidence="1 2">NC_YFY_NT001</strain>
    </source>
</reference>
<accession>A0A291RMB4</accession>
<gene>
    <name evidence="1" type="ORF">CRH09_21715</name>
</gene>
<dbReference type="AlphaFoldDB" id="A0A291RMB4"/>
<name>A0A291RMB4_9NOCA</name>
<proteinExistence type="predicted"/>
<protein>
    <submittedName>
        <fullName evidence="1">Uncharacterized protein</fullName>
    </submittedName>
</protein>
<evidence type="ECO:0000313" key="2">
    <source>
        <dbReference type="Proteomes" id="UP000221961"/>
    </source>
</evidence>
<dbReference type="KEGG" id="ntp:CRH09_21715"/>